<dbReference type="PANTHER" id="PTHR43027">
    <property type="entry name" value="DOXORUBICIN RESISTANCE ABC TRANSPORTER PERMEASE PROTEIN DRRC-RELATED"/>
    <property type="match status" value="1"/>
</dbReference>
<feature type="domain" description="ABC-2 type transporter transmembrane" evidence="7">
    <location>
        <begin position="9"/>
        <end position="201"/>
    </location>
</feature>
<dbReference type="EMBL" id="JADBEM010000001">
    <property type="protein sequence ID" value="MBE1611027.1"/>
    <property type="molecule type" value="Genomic_DNA"/>
</dbReference>
<sequence>MTSRYLLLEARRAYRNKRFLFFTVAMPVALFLIYVQLYGEEQGINGVSARAYLMVSMAAFGAMSGSMSAGSRIALERQSGWNRQLRLTPLRPLSYLLAKGSVGMLVALPAIILVYAAGALIEHVHLSAWEWAVSGVGLWLALIPFAALGILIGYVASPDSAQAIFPATFMTLSLFGGIFIPVEVMPKVMANIAQVLPSYWLGIIGRSPLGLAGFEWKAIPVLLGWALVIALIVARRYRIDTARA</sequence>
<evidence type="ECO:0000256" key="5">
    <source>
        <dbReference type="ARBA" id="ARBA00023251"/>
    </source>
</evidence>
<feature type="transmembrane region" description="Helical" evidence="6">
    <location>
        <begin position="20"/>
        <end position="39"/>
    </location>
</feature>
<feature type="transmembrane region" description="Helical" evidence="6">
    <location>
        <begin position="216"/>
        <end position="234"/>
    </location>
</feature>
<keyword evidence="3 6" id="KW-1133">Transmembrane helix</keyword>
<keyword evidence="9" id="KW-1185">Reference proteome</keyword>
<evidence type="ECO:0000256" key="3">
    <source>
        <dbReference type="ARBA" id="ARBA00022989"/>
    </source>
</evidence>
<evidence type="ECO:0000259" key="7">
    <source>
        <dbReference type="Pfam" id="PF01061"/>
    </source>
</evidence>
<gene>
    <name evidence="8" type="ORF">HEB94_007875</name>
</gene>
<dbReference type="InterPro" id="IPR013525">
    <property type="entry name" value="ABC2_TM"/>
</dbReference>
<evidence type="ECO:0000256" key="6">
    <source>
        <dbReference type="SAM" id="Phobius"/>
    </source>
</evidence>
<feature type="transmembrane region" description="Helical" evidence="6">
    <location>
        <begin position="136"/>
        <end position="156"/>
    </location>
</feature>
<evidence type="ECO:0000313" key="9">
    <source>
        <dbReference type="Proteomes" id="UP000638648"/>
    </source>
</evidence>
<dbReference type="Pfam" id="PF01061">
    <property type="entry name" value="ABC2_membrane"/>
    <property type="match status" value="1"/>
</dbReference>
<evidence type="ECO:0000313" key="8">
    <source>
        <dbReference type="EMBL" id="MBE1611027.1"/>
    </source>
</evidence>
<proteinExistence type="predicted"/>
<comment type="caution">
    <text evidence="8">The sequence shown here is derived from an EMBL/GenBank/DDBJ whole genome shotgun (WGS) entry which is preliminary data.</text>
</comment>
<feature type="transmembrane region" description="Helical" evidence="6">
    <location>
        <begin position="163"/>
        <end position="182"/>
    </location>
</feature>
<dbReference type="InterPro" id="IPR052902">
    <property type="entry name" value="ABC-2_transporter"/>
</dbReference>
<dbReference type="Proteomes" id="UP000638648">
    <property type="component" value="Unassembled WGS sequence"/>
</dbReference>
<evidence type="ECO:0000256" key="4">
    <source>
        <dbReference type="ARBA" id="ARBA00023136"/>
    </source>
</evidence>
<dbReference type="AlphaFoldDB" id="A0A927RC94"/>
<keyword evidence="2 6" id="KW-0812">Transmembrane</keyword>
<feature type="transmembrane region" description="Helical" evidence="6">
    <location>
        <begin position="51"/>
        <end position="75"/>
    </location>
</feature>
<dbReference type="GO" id="GO:0140359">
    <property type="term" value="F:ABC-type transporter activity"/>
    <property type="evidence" value="ECO:0007669"/>
    <property type="project" value="InterPro"/>
</dbReference>
<reference evidence="8" key="1">
    <citation type="submission" date="2020-10" db="EMBL/GenBank/DDBJ databases">
        <title>Sequencing the genomes of 1000 actinobacteria strains.</title>
        <authorList>
            <person name="Klenk H.-P."/>
        </authorList>
    </citation>
    <scope>NUCLEOTIDE SEQUENCE</scope>
    <source>
        <strain evidence="8">DSM 45354</strain>
    </source>
</reference>
<name>A0A927RC94_9ACTN</name>
<dbReference type="RefSeq" id="WP_192754305.1">
    <property type="nucleotide sequence ID" value="NZ_BAABJL010000042.1"/>
</dbReference>
<protein>
    <submittedName>
        <fullName evidence="8">ABC-2 type transport system permease protein</fullName>
    </submittedName>
</protein>
<dbReference type="GO" id="GO:0046677">
    <property type="term" value="P:response to antibiotic"/>
    <property type="evidence" value="ECO:0007669"/>
    <property type="project" value="UniProtKB-KW"/>
</dbReference>
<evidence type="ECO:0000256" key="1">
    <source>
        <dbReference type="ARBA" id="ARBA00004141"/>
    </source>
</evidence>
<accession>A0A927RC94</accession>
<dbReference type="GO" id="GO:0043190">
    <property type="term" value="C:ATP-binding cassette (ABC) transporter complex"/>
    <property type="evidence" value="ECO:0007669"/>
    <property type="project" value="InterPro"/>
</dbReference>
<dbReference type="InterPro" id="IPR000412">
    <property type="entry name" value="ABC_2_transport"/>
</dbReference>
<comment type="subcellular location">
    <subcellularLocation>
        <location evidence="1">Membrane</location>
        <topology evidence="1">Multi-pass membrane protein</topology>
    </subcellularLocation>
</comment>
<dbReference type="PANTHER" id="PTHR43027:SF2">
    <property type="entry name" value="TRANSPORT PERMEASE PROTEIN"/>
    <property type="match status" value="1"/>
</dbReference>
<keyword evidence="5" id="KW-0046">Antibiotic resistance</keyword>
<organism evidence="8 9">
    <name type="scientific">Actinopolymorpha pittospori</name>
    <dbReference type="NCBI Taxonomy" id="648752"/>
    <lineage>
        <taxon>Bacteria</taxon>
        <taxon>Bacillati</taxon>
        <taxon>Actinomycetota</taxon>
        <taxon>Actinomycetes</taxon>
        <taxon>Propionibacteriales</taxon>
        <taxon>Actinopolymorphaceae</taxon>
        <taxon>Actinopolymorpha</taxon>
    </lineage>
</organism>
<dbReference type="PIRSF" id="PIRSF006648">
    <property type="entry name" value="DrrB"/>
    <property type="match status" value="1"/>
</dbReference>
<feature type="transmembrane region" description="Helical" evidence="6">
    <location>
        <begin position="96"/>
        <end position="116"/>
    </location>
</feature>
<evidence type="ECO:0000256" key="2">
    <source>
        <dbReference type="ARBA" id="ARBA00022692"/>
    </source>
</evidence>
<keyword evidence="4 6" id="KW-0472">Membrane</keyword>